<dbReference type="EMBL" id="QPJJ01000004">
    <property type="protein sequence ID" value="RCW73144.1"/>
    <property type="molecule type" value="Genomic_DNA"/>
</dbReference>
<dbReference type="AlphaFoldDB" id="A0A368Y4J1"/>
<protein>
    <submittedName>
        <fullName evidence="1">Uncharacterized protein</fullName>
    </submittedName>
</protein>
<comment type="caution">
    <text evidence="1">The sequence shown here is derived from an EMBL/GenBank/DDBJ whole genome shotgun (WGS) entry which is preliminary data.</text>
</comment>
<sequence length="86" mass="10140">MHPKNRSVLLLERTIWIPFSTIRIPHASFFTANKSMRKLNTCPCEFTIDLKEYGIQLPRNLLDYMEDESRLKAVMMIIKKEEGVLK</sequence>
<accession>A0A368Y4J1</accession>
<name>A0A368Y4J1_9BACI</name>
<reference evidence="1 2" key="1">
    <citation type="submission" date="2018-07" db="EMBL/GenBank/DDBJ databases">
        <title>Genomic Encyclopedia of Type Strains, Phase IV (KMG-IV): sequencing the most valuable type-strain genomes for metagenomic binning, comparative biology and taxonomic classification.</title>
        <authorList>
            <person name="Goeker M."/>
        </authorList>
    </citation>
    <scope>NUCLEOTIDE SEQUENCE [LARGE SCALE GENOMIC DNA]</scope>
    <source>
        <strain evidence="1 2">DSM 27696</strain>
    </source>
</reference>
<organism evidence="1 2">
    <name type="scientific">Saliterribacillus persicus</name>
    <dbReference type="NCBI Taxonomy" id="930114"/>
    <lineage>
        <taxon>Bacteria</taxon>
        <taxon>Bacillati</taxon>
        <taxon>Bacillota</taxon>
        <taxon>Bacilli</taxon>
        <taxon>Bacillales</taxon>
        <taxon>Bacillaceae</taxon>
        <taxon>Saliterribacillus</taxon>
    </lineage>
</organism>
<keyword evidence="2" id="KW-1185">Reference proteome</keyword>
<gene>
    <name evidence="1" type="ORF">DFR57_104142</name>
</gene>
<proteinExistence type="predicted"/>
<evidence type="ECO:0000313" key="2">
    <source>
        <dbReference type="Proteomes" id="UP000252585"/>
    </source>
</evidence>
<dbReference type="Proteomes" id="UP000252585">
    <property type="component" value="Unassembled WGS sequence"/>
</dbReference>
<evidence type="ECO:0000313" key="1">
    <source>
        <dbReference type="EMBL" id="RCW73144.1"/>
    </source>
</evidence>